<evidence type="ECO:0000313" key="5">
    <source>
        <dbReference type="Proteomes" id="UP000233837"/>
    </source>
</evidence>
<dbReference type="Proteomes" id="UP000233837">
    <property type="component" value="Unassembled WGS sequence"/>
</dbReference>
<organism evidence="4 5">
    <name type="scientific">Dendrobium catenatum</name>
    <dbReference type="NCBI Taxonomy" id="906689"/>
    <lineage>
        <taxon>Eukaryota</taxon>
        <taxon>Viridiplantae</taxon>
        <taxon>Streptophyta</taxon>
        <taxon>Embryophyta</taxon>
        <taxon>Tracheophyta</taxon>
        <taxon>Spermatophyta</taxon>
        <taxon>Magnoliopsida</taxon>
        <taxon>Liliopsida</taxon>
        <taxon>Asparagales</taxon>
        <taxon>Orchidaceae</taxon>
        <taxon>Epidendroideae</taxon>
        <taxon>Malaxideae</taxon>
        <taxon>Dendrobiinae</taxon>
        <taxon>Dendrobium</taxon>
    </lineage>
</organism>
<dbReference type="OrthoDB" id="1430376at2759"/>
<dbReference type="SMART" id="SM00856">
    <property type="entry name" value="PMEI"/>
    <property type="match status" value="1"/>
</dbReference>
<dbReference type="SUPFAM" id="SSF101148">
    <property type="entry name" value="Plant invertase/pectin methylesterase inhibitor"/>
    <property type="match status" value="1"/>
</dbReference>
<feature type="chain" id="PRO_5014121003" evidence="2">
    <location>
        <begin position="23"/>
        <end position="182"/>
    </location>
</feature>
<evidence type="ECO:0000256" key="1">
    <source>
        <dbReference type="ARBA" id="ARBA00022729"/>
    </source>
</evidence>
<dbReference type="CDD" id="cd15798">
    <property type="entry name" value="PMEI-like_3"/>
    <property type="match status" value="1"/>
</dbReference>
<keyword evidence="1 2" id="KW-0732">Signal</keyword>
<evidence type="ECO:0000313" key="4">
    <source>
        <dbReference type="EMBL" id="PKU67536.1"/>
    </source>
</evidence>
<dbReference type="InterPro" id="IPR035513">
    <property type="entry name" value="Invertase/methylesterase_inhib"/>
</dbReference>
<dbReference type="InterPro" id="IPR006501">
    <property type="entry name" value="Pectinesterase_inhib_dom"/>
</dbReference>
<feature type="domain" description="Pectinesterase inhibitor" evidence="3">
    <location>
        <begin position="24"/>
        <end position="169"/>
    </location>
</feature>
<reference evidence="4 5" key="2">
    <citation type="journal article" date="2017" name="Nature">
        <title>The Apostasia genome and the evolution of orchids.</title>
        <authorList>
            <person name="Zhang G.Q."/>
            <person name="Liu K.W."/>
            <person name="Li Z."/>
            <person name="Lohaus R."/>
            <person name="Hsiao Y.Y."/>
            <person name="Niu S.C."/>
            <person name="Wang J.Y."/>
            <person name="Lin Y.C."/>
            <person name="Xu Q."/>
            <person name="Chen L.J."/>
            <person name="Yoshida K."/>
            <person name="Fujiwara S."/>
            <person name="Wang Z.W."/>
            <person name="Zhang Y.Q."/>
            <person name="Mitsuda N."/>
            <person name="Wang M."/>
            <person name="Liu G.H."/>
            <person name="Pecoraro L."/>
            <person name="Huang H.X."/>
            <person name="Xiao X.J."/>
            <person name="Lin M."/>
            <person name="Wu X.Y."/>
            <person name="Wu W.L."/>
            <person name="Chen Y.Y."/>
            <person name="Chang S.B."/>
            <person name="Sakamoto S."/>
            <person name="Ohme-Takagi M."/>
            <person name="Yagi M."/>
            <person name="Zeng S.J."/>
            <person name="Shen C.Y."/>
            <person name="Yeh C.M."/>
            <person name="Luo Y.B."/>
            <person name="Tsai W.C."/>
            <person name="Van de Peer Y."/>
            <person name="Liu Z.J."/>
        </authorList>
    </citation>
    <scope>NUCLEOTIDE SEQUENCE [LARGE SCALE GENOMIC DNA]</scope>
    <source>
        <tissue evidence="4">The whole plant</tissue>
    </source>
</reference>
<dbReference type="GO" id="GO:0004857">
    <property type="term" value="F:enzyme inhibitor activity"/>
    <property type="evidence" value="ECO:0007669"/>
    <property type="project" value="InterPro"/>
</dbReference>
<name>A0A2I0VVV1_9ASPA</name>
<dbReference type="Pfam" id="PF04043">
    <property type="entry name" value="PMEI"/>
    <property type="match status" value="1"/>
</dbReference>
<keyword evidence="5" id="KW-1185">Reference proteome</keyword>
<dbReference type="NCBIfam" id="TIGR01614">
    <property type="entry name" value="PME_inhib"/>
    <property type="match status" value="1"/>
</dbReference>
<dbReference type="STRING" id="906689.A0A2I0VVV1"/>
<dbReference type="Gene3D" id="1.20.140.40">
    <property type="entry name" value="Invertase/pectin methylesterase inhibitor family protein"/>
    <property type="match status" value="1"/>
</dbReference>
<dbReference type="PANTHER" id="PTHR31080">
    <property type="entry name" value="PECTINESTERASE INHIBITOR-LIKE"/>
    <property type="match status" value="1"/>
</dbReference>
<dbReference type="AlphaFoldDB" id="A0A2I0VVV1"/>
<dbReference type="InterPro" id="IPR051955">
    <property type="entry name" value="PME_Inhibitor"/>
</dbReference>
<proteinExistence type="predicted"/>
<sequence>MAVLSLLHLFPLFLIPITSSAAFPPSSLVLSSCAHARYPSLCIRTLSPSAARTPTALAVDAVSAAATSAQNAHSFLRHFPSPPPPAVRDCVEQLSDSSDQLARAAAEIRHLRQENSRWHLDNALTWASAALTDDDTCLDAIRRLPASTHRSVSAHVSEARRVTCNALYLVSRLADTLPHRRR</sequence>
<dbReference type="PANTHER" id="PTHR31080:SF110">
    <property type="entry name" value="PECTINESTERASE INHIBITOR 3"/>
    <property type="match status" value="1"/>
</dbReference>
<protein>
    <submittedName>
        <fullName evidence="4">21 kDa protein</fullName>
    </submittedName>
</protein>
<reference evidence="4 5" key="1">
    <citation type="journal article" date="2016" name="Sci. Rep.">
        <title>The Dendrobium catenatum Lindl. genome sequence provides insights into polysaccharide synthase, floral development and adaptive evolution.</title>
        <authorList>
            <person name="Zhang G.Q."/>
            <person name="Xu Q."/>
            <person name="Bian C."/>
            <person name="Tsai W.C."/>
            <person name="Yeh C.M."/>
            <person name="Liu K.W."/>
            <person name="Yoshida K."/>
            <person name="Zhang L.S."/>
            <person name="Chang S.B."/>
            <person name="Chen F."/>
            <person name="Shi Y."/>
            <person name="Su Y.Y."/>
            <person name="Zhang Y.Q."/>
            <person name="Chen L.J."/>
            <person name="Yin Y."/>
            <person name="Lin M."/>
            <person name="Huang H."/>
            <person name="Deng H."/>
            <person name="Wang Z.W."/>
            <person name="Zhu S.L."/>
            <person name="Zhao X."/>
            <person name="Deng C."/>
            <person name="Niu S.C."/>
            <person name="Huang J."/>
            <person name="Wang M."/>
            <person name="Liu G.H."/>
            <person name="Yang H.J."/>
            <person name="Xiao X.J."/>
            <person name="Hsiao Y.Y."/>
            <person name="Wu W.L."/>
            <person name="Chen Y.Y."/>
            <person name="Mitsuda N."/>
            <person name="Ohme-Takagi M."/>
            <person name="Luo Y.B."/>
            <person name="Van de Peer Y."/>
            <person name="Liu Z.J."/>
        </authorList>
    </citation>
    <scope>NUCLEOTIDE SEQUENCE [LARGE SCALE GENOMIC DNA]</scope>
    <source>
        <tissue evidence="4">The whole plant</tissue>
    </source>
</reference>
<feature type="signal peptide" evidence="2">
    <location>
        <begin position="1"/>
        <end position="22"/>
    </location>
</feature>
<evidence type="ECO:0000256" key="2">
    <source>
        <dbReference type="SAM" id="SignalP"/>
    </source>
</evidence>
<accession>A0A2I0VVV1</accession>
<evidence type="ECO:0000259" key="3">
    <source>
        <dbReference type="SMART" id="SM00856"/>
    </source>
</evidence>
<gene>
    <name evidence="4" type="ORF">MA16_Dca022407</name>
</gene>
<dbReference type="EMBL" id="KZ503186">
    <property type="protein sequence ID" value="PKU67536.1"/>
    <property type="molecule type" value="Genomic_DNA"/>
</dbReference>